<dbReference type="GeneID" id="33314916"/>
<dbReference type="PANTHER" id="PTHR30249">
    <property type="entry name" value="PUTATIVE SEROTONIN TRANSPORTER"/>
    <property type="match status" value="1"/>
</dbReference>
<dbReference type="KEGG" id="tpaf:A3L08_01555"/>
<proteinExistence type="predicted"/>
<dbReference type="NCBIfam" id="TIGR00659">
    <property type="entry name" value="CidB/LrgB family autolysis modulator"/>
    <property type="match status" value="1"/>
</dbReference>
<dbReference type="GO" id="GO:0016020">
    <property type="term" value="C:membrane"/>
    <property type="evidence" value="ECO:0007669"/>
    <property type="project" value="UniProtKB-SubCell"/>
</dbReference>
<keyword evidence="4 5" id="KW-0472">Membrane</keyword>
<evidence type="ECO:0000256" key="3">
    <source>
        <dbReference type="ARBA" id="ARBA00022989"/>
    </source>
</evidence>
<evidence type="ECO:0000256" key="4">
    <source>
        <dbReference type="ARBA" id="ARBA00023136"/>
    </source>
</evidence>
<feature type="transmembrane region" description="Helical" evidence="5">
    <location>
        <begin position="57"/>
        <end position="75"/>
    </location>
</feature>
<dbReference type="Pfam" id="PF04172">
    <property type="entry name" value="LrgB"/>
    <property type="match status" value="1"/>
</dbReference>
<gene>
    <name evidence="6" type="ORF">A3L08_01555</name>
</gene>
<evidence type="ECO:0000313" key="7">
    <source>
        <dbReference type="Proteomes" id="UP000197418"/>
    </source>
</evidence>
<reference evidence="6 7" key="1">
    <citation type="submission" date="2016-04" db="EMBL/GenBank/DDBJ databases">
        <title>Complete genome sequence of Thermococcus pacificus type strain P4.</title>
        <authorList>
            <person name="Oger P.M."/>
        </authorList>
    </citation>
    <scope>NUCLEOTIDE SEQUENCE [LARGE SCALE GENOMIC DNA]</scope>
    <source>
        <strain evidence="6 7">P-4</strain>
    </source>
</reference>
<evidence type="ECO:0000256" key="1">
    <source>
        <dbReference type="ARBA" id="ARBA00004141"/>
    </source>
</evidence>
<keyword evidence="2 5" id="KW-0812">Transmembrane</keyword>
<dbReference type="AlphaFoldDB" id="A0A218P5P2"/>
<feature type="transmembrane region" description="Helical" evidence="5">
    <location>
        <begin position="142"/>
        <end position="163"/>
    </location>
</feature>
<evidence type="ECO:0000256" key="2">
    <source>
        <dbReference type="ARBA" id="ARBA00022692"/>
    </source>
</evidence>
<evidence type="ECO:0000256" key="5">
    <source>
        <dbReference type="SAM" id="Phobius"/>
    </source>
</evidence>
<dbReference type="InterPro" id="IPR005261">
    <property type="entry name" value="YohK-like"/>
</dbReference>
<dbReference type="OrthoDB" id="141102at2157"/>
<dbReference type="RefSeq" id="WP_088853369.1">
    <property type="nucleotide sequence ID" value="NZ_CP015102.1"/>
</dbReference>
<dbReference type="InterPro" id="IPR007300">
    <property type="entry name" value="CidB/LrgB"/>
</dbReference>
<protein>
    <submittedName>
        <fullName evidence="6">CidB/LrgB family autolysis modulator</fullName>
    </submittedName>
</protein>
<dbReference type="EMBL" id="CP015102">
    <property type="protein sequence ID" value="ASJ06104.1"/>
    <property type="molecule type" value="Genomic_DNA"/>
</dbReference>
<comment type="subcellular location">
    <subcellularLocation>
        <location evidence="1">Membrane</location>
        <topology evidence="1">Multi-pass membrane protein</topology>
    </subcellularLocation>
</comment>
<feature type="transmembrane region" description="Helical" evidence="5">
    <location>
        <begin position="26"/>
        <end position="45"/>
    </location>
</feature>
<keyword evidence="3 5" id="KW-1133">Transmembrane helix</keyword>
<evidence type="ECO:0000313" key="6">
    <source>
        <dbReference type="EMBL" id="ASJ06104.1"/>
    </source>
</evidence>
<accession>A0A218P5P2</accession>
<keyword evidence="7" id="KW-1185">Reference proteome</keyword>
<organism evidence="6 7">
    <name type="scientific">Thermococcus pacificus</name>
    <dbReference type="NCBI Taxonomy" id="71998"/>
    <lineage>
        <taxon>Archaea</taxon>
        <taxon>Methanobacteriati</taxon>
        <taxon>Methanobacteriota</taxon>
        <taxon>Thermococci</taxon>
        <taxon>Thermococcales</taxon>
        <taxon>Thermococcaceae</taxon>
        <taxon>Thermococcus</taxon>
    </lineage>
</organism>
<dbReference type="PANTHER" id="PTHR30249:SF0">
    <property type="entry name" value="PLASTIDAL GLYCOLATE_GLYCERATE TRANSLOCATOR 1, CHLOROPLASTIC"/>
    <property type="match status" value="1"/>
</dbReference>
<sequence length="224" mass="23417">MNPYGIALTLVVFYAFSELHRRKRAFYTNPVLLSITAIAALLWAGGYSYESYMESAVILKFLLGPAVVSLAVPVYKGRETIKAYAREITAGIVIGGTVAILSAFYTAKLFGGAEEVLLSMTPKSVTTAIAIGVSEKIGGIPALTAVLVVLTGILGNAVGVELLNVAGIKDRIARGLAMGVTSHGLGTARIILDDELAGAVSGLAMALNGVFTSLLLPYLIEVLK</sequence>
<name>A0A218P5P2_9EURY</name>
<dbReference type="Proteomes" id="UP000197418">
    <property type="component" value="Chromosome"/>
</dbReference>
<feature type="transmembrane region" description="Helical" evidence="5">
    <location>
        <begin position="198"/>
        <end position="220"/>
    </location>
</feature>
<feature type="transmembrane region" description="Helical" evidence="5">
    <location>
        <begin position="87"/>
        <end position="107"/>
    </location>
</feature>